<accession>A0A7Z7MUY2</accession>
<dbReference type="EMBL" id="LT837803">
    <property type="protein sequence ID" value="SMB24897.1"/>
    <property type="molecule type" value="Genomic_DNA"/>
</dbReference>
<reference evidence="1" key="1">
    <citation type="submission" date="2017-03" db="EMBL/GenBank/DDBJ databases">
        <authorList>
            <consortium name="AG Boll"/>
        </authorList>
    </citation>
    <scope>NUCLEOTIDE SEQUENCE [LARGE SCALE GENOMIC DNA]</scope>
    <source>
        <strain evidence="1">Chol</strain>
    </source>
</reference>
<dbReference type="AlphaFoldDB" id="A0A7Z7MUY2"/>
<evidence type="ECO:0000313" key="1">
    <source>
        <dbReference type="EMBL" id="SMB24897.1"/>
    </source>
</evidence>
<sequence>MHAWRLFLRPFTHATTARFLSSDHIAELQRKTFASSWTMHEIHHMNHNLHFSSPDRGIGKDDKAK</sequence>
<dbReference type="Proteomes" id="UP000242886">
    <property type="component" value="Chromosome SDENCHOL"/>
</dbReference>
<organism evidence="1 2">
    <name type="scientific">Sterolibacterium denitrificans</name>
    <dbReference type="NCBI Taxonomy" id="157592"/>
    <lineage>
        <taxon>Bacteria</taxon>
        <taxon>Pseudomonadati</taxon>
        <taxon>Pseudomonadota</taxon>
        <taxon>Betaproteobacteria</taxon>
        <taxon>Nitrosomonadales</taxon>
        <taxon>Sterolibacteriaceae</taxon>
        <taxon>Sterolibacterium</taxon>
    </lineage>
</organism>
<keyword evidence="2" id="KW-1185">Reference proteome</keyword>
<protein>
    <submittedName>
        <fullName evidence="1">Uncharacterized protein</fullName>
    </submittedName>
</protein>
<proteinExistence type="predicted"/>
<evidence type="ECO:0000313" key="2">
    <source>
        <dbReference type="Proteomes" id="UP000242886"/>
    </source>
</evidence>
<gene>
    <name evidence="1" type="ORF">SDENCHOL_11165</name>
</gene>
<name>A0A7Z7MUY2_9PROT</name>